<dbReference type="Gene3D" id="3.40.190.10">
    <property type="entry name" value="Periplasmic binding protein-like II"/>
    <property type="match status" value="1"/>
</dbReference>
<name>A0AAW9KA91_CLOPF</name>
<evidence type="ECO:0000256" key="6">
    <source>
        <dbReference type="ARBA" id="ARBA00023139"/>
    </source>
</evidence>
<evidence type="ECO:0000256" key="7">
    <source>
        <dbReference type="ARBA" id="ARBA00023288"/>
    </source>
</evidence>
<sequence>DIFVLPVNMDIAGIVYNVEVLEKSGVKVDDIKTWADFEVALGKIKATGFTPIHMGGKDNWTIGQFFDWVAPSFYVTNDAKNYKKQLLDGTFDWNLWGDVAGLFDKWNKAGYFNLDSLTSDYLTDIKSFADGKVAFEFYGNYAITEALKVNPNAKLGMMPIPSNSKDDEPSLIAGERIAVGMNKNTKNEEAALKFINYLAKPEVAGKLASVDGMPSGLTNVTADTGAVHQYYDK</sequence>
<keyword evidence="6" id="KW-0564">Palmitate</keyword>
<feature type="non-terminal residue" evidence="8">
    <location>
        <position position="233"/>
    </location>
</feature>
<dbReference type="InterPro" id="IPR050490">
    <property type="entry name" value="Bact_solute-bd_prot1"/>
</dbReference>
<evidence type="ECO:0000256" key="5">
    <source>
        <dbReference type="ARBA" id="ARBA00023136"/>
    </source>
</evidence>
<comment type="similarity">
    <text evidence="1">Belongs to the bacterial solute-binding protein 1 family.</text>
</comment>
<dbReference type="GO" id="GO:0055085">
    <property type="term" value="P:transmembrane transport"/>
    <property type="evidence" value="ECO:0007669"/>
    <property type="project" value="InterPro"/>
</dbReference>
<evidence type="ECO:0000256" key="4">
    <source>
        <dbReference type="ARBA" id="ARBA00022729"/>
    </source>
</evidence>
<reference evidence="8" key="1">
    <citation type="submission" date="2019-11" db="EMBL/GenBank/DDBJ databases">
        <title>Characterization of Clostridium perfringens isolates from swine manure treated agricultural soils.</title>
        <authorList>
            <person name="Wushke S.T."/>
        </authorList>
    </citation>
    <scope>NUCLEOTIDE SEQUENCE</scope>
    <source>
        <strain evidence="8">X62</strain>
    </source>
</reference>
<evidence type="ECO:0000313" key="8">
    <source>
        <dbReference type="EMBL" id="MDZ7542591.1"/>
    </source>
</evidence>
<dbReference type="EMBL" id="WNUR01000288">
    <property type="protein sequence ID" value="MDZ7542591.1"/>
    <property type="molecule type" value="Genomic_DNA"/>
</dbReference>
<keyword evidence="4" id="KW-0732">Signal</keyword>
<dbReference type="PROSITE" id="PS01037">
    <property type="entry name" value="SBP_BACTERIAL_1"/>
    <property type="match status" value="1"/>
</dbReference>
<dbReference type="SUPFAM" id="SSF53850">
    <property type="entry name" value="Periplasmic binding protein-like II"/>
    <property type="match status" value="1"/>
</dbReference>
<evidence type="ECO:0000256" key="1">
    <source>
        <dbReference type="ARBA" id="ARBA00008520"/>
    </source>
</evidence>
<keyword evidence="2" id="KW-0813">Transport</keyword>
<feature type="non-terminal residue" evidence="8">
    <location>
        <position position="1"/>
    </location>
</feature>
<evidence type="ECO:0000256" key="3">
    <source>
        <dbReference type="ARBA" id="ARBA00022475"/>
    </source>
</evidence>
<keyword evidence="3" id="KW-1003">Cell membrane</keyword>
<dbReference type="PANTHER" id="PTHR43649">
    <property type="entry name" value="ARABINOSE-BINDING PROTEIN-RELATED"/>
    <property type="match status" value="1"/>
</dbReference>
<dbReference type="PANTHER" id="PTHR43649:SF33">
    <property type="entry name" value="POLYGALACTURONAN_RHAMNOGALACTURONAN-BINDING PROTEIN YTCQ"/>
    <property type="match status" value="1"/>
</dbReference>
<dbReference type="AlphaFoldDB" id="A0AAW9KA91"/>
<dbReference type="Pfam" id="PF13416">
    <property type="entry name" value="SBP_bac_8"/>
    <property type="match status" value="1"/>
</dbReference>
<dbReference type="Proteomes" id="UP001288944">
    <property type="component" value="Unassembled WGS sequence"/>
</dbReference>
<dbReference type="InterPro" id="IPR006061">
    <property type="entry name" value="SBP_1_CS"/>
</dbReference>
<keyword evidence="7" id="KW-0449">Lipoprotein</keyword>
<dbReference type="InterPro" id="IPR006059">
    <property type="entry name" value="SBP"/>
</dbReference>
<comment type="caution">
    <text evidence="8">The sequence shown here is derived from an EMBL/GenBank/DDBJ whole genome shotgun (WGS) entry which is preliminary data.</text>
</comment>
<organism evidence="8 9">
    <name type="scientific">Clostridium perfringens</name>
    <dbReference type="NCBI Taxonomy" id="1502"/>
    <lineage>
        <taxon>Bacteria</taxon>
        <taxon>Bacillati</taxon>
        <taxon>Bacillota</taxon>
        <taxon>Clostridia</taxon>
        <taxon>Eubacteriales</taxon>
        <taxon>Clostridiaceae</taxon>
        <taxon>Clostridium</taxon>
    </lineage>
</organism>
<accession>A0AAW9KA91</accession>
<proteinExistence type="inferred from homology"/>
<gene>
    <name evidence="8" type="ORF">GNF83_15560</name>
</gene>
<evidence type="ECO:0000313" key="9">
    <source>
        <dbReference type="Proteomes" id="UP001288944"/>
    </source>
</evidence>
<keyword evidence="5" id="KW-0472">Membrane</keyword>
<evidence type="ECO:0000256" key="2">
    <source>
        <dbReference type="ARBA" id="ARBA00022448"/>
    </source>
</evidence>
<protein>
    <submittedName>
        <fullName evidence="8">Extracellular solute-binding protein</fullName>
    </submittedName>
</protein>